<organism evidence="2 3">
    <name type="scientific">Dreissena polymorpha</name>
    <name type="common">Zebra mussel</name>
    <name type="synonym">Mytilus polymorpha</name>
    <dbReference type="NCBI Taxonomy" id="45954"/>
    <lineage>
        <taxon>Eukaryota</taxon>
        <taxon>Metazoa</taxon>
        <taxon>Spiralia</taxon>
        <taxon>Lophotrochozoa</taxon>
        <taxon>Mollusca</taxon>
        <taxon>Bivalvia</taxon>
        <taxon>Autobranchia</taxon>
        <taxon>Heteroconchia</taxon>
        <taxon>Euheterodonta</taxon>
        <taxon>Imparidentia</taxon>
        <taxon>Neoheterodontei</taxon>
        <taxon>Myida</taxon>
        <taxon>Dreissenoidea</taxon>
        <taxon>Dreissenidae</taxon>
        <taxon>Dreissena</taxon>
    </lineage>
</organism>
<reference evidence="2" key="1">
    <citation type="journal article" date="2019" name="bioRxiv">
        <title>The Genome of the Zebra Mussel, Dreissena polymorpha: A Resource for Invasive Species Research.</title>
        <authorList>
            <person name="McCartney M.A."/>
            <person name="Auch B."/>
            <person name="Kono T."/>
            <person name="Mallez S."/>
            <person name="Zhang Y."/>
            <person name="Obille A."/>
            <person name="Becker A."/>
            <person name="Abrahante J.E."/>
            <person name="Garbe J."/>
            <person name="Badalamenti J.P."/>
            <person name="Herman A."/>
            <person name="Mangelson H."/>
            <person name="Liachko I."/>
            <person name="Sullivan S."/>
            <person name="Sone E.D."/>
            <person name="Koren S."/>
            <person name="Silverstein K.A.T."/>
            <person name="Beckman K.B."/>
            <person name="Gohl D.M."/>
        </authorList>
    </citation>
    <scope>NUCLEOTIDE SEQUENCE</scope>
    <source>
        <strain evidence="2">Duluth1</strain>
        <tissue evidence="2">Whole animal</tissue>
    </source>
</reference>
<dbReference type="EMBL" id="JAIWYP010000009">
    <property type="protein sequence ID" value="KAH3775552.1"/>
    <property type="molecule type" value="Genomic_DNA"/>
</dbReference>
<evidence type="ECO:0000313" key="2">
    <source>
        <dbReference type="EMBL" id="KAH3775552.1"/>
    </source>
</evidence>
<comment type="caution">
    <text evidence="2">The sequence shown here is derived from an EMBL/GenBank/DDBJ whole genome shotgun (WGS) entry which is preliminary data.</text>
</comment>
<accession>A0A9D4IK36</accession>
<feature type="region of interest" description="Disordered" evidence="1">
    <location>
        <begin position="1"/>
        <end position="62"/>
    </location>
</feature>
<feature type="compositionally biased region" description="Basic and acidic residues" evidence="1">
    <location>
        <begin position="7"/>
        <end position="29"/>
    </location>
</feature>
<sequence>MNTDPGSNRERERESGREGEREGGREGGRKGGSNREGGREGGGGLEGGREGGGRRDGLPGRRVAGGRAWLRSVVVLPGCVRFVLPFGRSEGGALGFTPDSLDFDAPLVCPEERGVVSGDV</sequence>
<proteinExistence type="predicted"/>
<feature type="compositionally biased region" description="Basic and acidic residues" evidence="1">
    <location>
        <begin position="47"/>
        <end position="59"/>
    </location>
</feature>
<keyword evidence="3" id="KW-1185">Reference proteome</keyword>
<feature type="compositionally biased region" description="Gly residues" evidence="1">
    <location>
        <begin position="30"/>
        <end position="46"/>
    </location>
</feature>
<reference evidence="2" key="2">
    <citation type="submission" date="2020-11" db="EMBL/GenBank/DDBJ databases">
        <authorList>
            <person name="McCartney M.A."/>
            <person name="Auch B."/>
            <person name="Kono T."/>
            <person name="Mallez S."/>
            <person name="Becker A."/>
            <person name="Gohl D.M."/>
            <person name="Silverstein K.A.T."/>
            <person name="Koren S."/>
            <person name="Bechman K.B."/>
            <person name="Herman A."/>
            <person name="Abrahante J.E."/>
            <person name="Garbe J."/>
        </authorList>
    </citation>
    <scope>NUCLEOTIDE SEQUENCE</scope>
    <source>
        <strain evidence="2">Duluth1</strain>
        <tissue evidence="2">Whole animal</tissue>
    </source>
</reference>
<protein>
    <submittedName>
        <fullName evidence="2">Uncharacterized protein</fullName>
    </submittedName>
</protein>
<dbReference type="Proteomes" id="UP000828390">
    <property type="component" value="Unassembled WGS sequence"/>
</dbReference>
<evidence type="ECO:0000256" key="1">
    <source>
        <dbReference type="SAM" id="MobiDB-lite"/>
    </source>
</evidence>
<evidence type="ECO:0000313" key="3">
    <source>
        <dbReference type="Proteomes" id="UP000828390"/>
    </source>
</evidence>
<dbReference type="AlphaFoldDB" id="A0A9D4IK36"/>
<name>A0A9D4IK36_DREPO</name>
<gene>
    <name evidence="2" type="ORF">DPMN_176957</name>
</gene>